<keyword evidence="6 13" id="KW-1133">Transmembrane helix</keyword>
<keyword evidence="4 13" id="KW-0812">Transmembrane</keyword>
<dbReference type="AlphaFoldDB" id="A0A1S3EF55"/>
<evidence type="ECO:0000256" key="12">
    <source>
        <dbReference type="RuleBase" id="RU000461"/>
    </source>
</evidence>
<dbReference type="InterPro" id="IPR002401">
    <property type="entry name" value="Cyt_P450_E_grp-I"/>
</dbReference>
<evidence type="ECO:0000313" key="16">
    <source>
        <dbReference type="RefSeq" id="XP_012574004.1"/>
    </source>
</evidence>
<dbReference type="GO" id="GO:0016020">
    <property type="term" value="C:membrane"/>
    <property type="evidence" value="ECO:0007669"/>
    <property type="project" value="UniProtKB-SubCell"/>
</dbReference>
<evidence type="ECO:0000256" key="10">
    <source>
        <dbReference type="ARBA" id="ARBA00023136"/>
    </source>
</evidence>
<dbReference type="PRINTS" id="PR00463">
    <property type="entry name" value="EP450I"/>
</dbReference>
<dbReference type="GeneID" id="101508040"/>
<reference evidence="14" key="1">
    <citation type="journal article" date="2013" name="Nat. Biotechnol.">
        <title>Draft genome sequence of chickpea (Cicer arietinum) provides a resource for trait improvement.</title>
        <authorList>
            <person name="Varshney R.K."/>
            <person name="Song C."/>
            <person name="Saxena R.K."/>
            <person name="Azam S."/>
            <person name="Yu S."/>
            <person name="Sharpe A.G."/>
            <person name="Cannon S."/>
            <person name="Baek J."/>
            <person name="Rosen B.D."/>
            <person name="Tar'an B."/>
            <person name="Millan T."/>
            <person name="Zhang X."/>
            <person name="Ramsay L.D."/>
            <person name="Iwata A."/>
            <person name="Wang Y."/>
            <person name="Nelson W."/>
            <person name="Farmer A.D."/>
            <person name="Gaur P.M."/>
            <person name="Soderlund C."/>
            <person name="Penmetsa R.V."/>
            <person name="Xu C."/>
            <person name="Bharti A.K."/>
            <person name="He W."/>
            <person name="Winter P."/>
            <person name="Zhao S."/>
            <person name="Hane J.K."/>
            <person name="Carrasquilla-Garcia N."/>
            <person name="Condie J.A."/>
            <person name="Upadhyaya H.D."/>
            <person name="Luo M.C."/>
            <person name="Thudi M."/>
            <person name="Gowda C.L."/>
            <person name="Singh N.P."/>
            <person name="Lichtenzveig J."/>
            <person name="Gali K.K."/>
            <person name="Rubio J."/>
            <person name="Nadarajan N."/>
            <person name="Dolezel J."/>
            <person name="Bansal K.C."/>
            <person name="Xu X."/>
            <person name="Edwards D."/>
            <person name="Zhang G."/>
            <person name="Kahl G."/>
            <person name="Gil J."/>
            <person name="Singh K.B."/>
            <person name="Datta S.K."/>
            <person name="Jackson S.A."/>
            <person name="Wang J."/>
            <person name="Cook D.R."/>
        </authorList>
    </citation>
    <scope>NUCLEOTIDE SEQUENCE [LARGE SCALE GENOMIC DNA]</scope>
    <source>
        <strain evidence="14">cv. CDC Frontier</strain>
    </source>
</reference>
<comment type="cofactor">
    <cofactor evidence="11">
        <name>heme</name>
        <dbReference type="ChEBI" id="CHEBI:30413"/>
    </cofactor>
</comment>
<dbReference type="eggNOG" id="KOG0156">
    <property type="taxonomic scope" value="Eukaryota"/>
</dbReference>
<evidence type="ECO:0000256" key="13">
    <source>
        <dbReference type="SAM" id="Phobius"/>
    </source>
</evidence>
<dbReference type="KEGG" id="cam:101508040"/>
<dbReference type="PROSITE" id="PS00086">
    <property type="entry name" value="CYTOCHROME_P450"/>
    <property type="match status" value="1"/>
</dbReference>
<keyword evidence="8 11" id="KW-0408">Iron</keyword>
<evidence type="ECO:0000256" key="8">
    <source>
        <dbReference type="ARBA" id="ARBA00023004"/>
    </source>
</evidence>
<keyword evidence="14" id="KW-1185">Reference proteome</keyword>
<dbReference type="Pfam" id="PF00067">
    <property type="entry name" value="p450"/>
    <property type="match status" value="1"/>
</dbReference>
<dbReference type="InterPro" id="IPR017972">
    <property type="entry name" value="Cyt_P450_CS"/>
</dbReference>
<dbReference type="InterPro" id="IPR036396">
    <property type="entry name" value="Cyt_P450_sf"/>
</dbReference>
<keyword evidence="10 13" id="KW-0472">Membrane</keyword>
<dbReference type="PaxDb" id="3827-XP_004510285.1"/>
<evidence type="ECO:0000313" key="15">
    <source>
        <dbReference type="RefSeq" id="XP_004517185.1"/>
    </source>
</evidence>
<evidence type="ECO:0000313" key="14">
    <source>
        <dbReference type="Proteomes" id="UP000087171"/>
    </source>
</evidence>
<dbReference type="PANTHER" id="PTHR47947">
    <property type="entry name" value="CYTOCHROME P450 82C3-RELATED"/>
    <property type="match status" value="1"/>
</dbReference>
<dbReference type="FunFam" id="1.10.630.10:FF:000026">
    <property type="entry name" value="Cytochrome P450 82C4"/>
    <property type="match status" value="1"/>
</dbReference>
<comment type="similarity">
    <text evidence="2 12">Belongs to the cytochrome P450 family.</text>
</comment>
<dbReference type="GeneID" id="101505071"/>
<dbReference type="STRING" id="3827.A0A1S3EF55"/>
<evidence type="ECO:0000256" key="4">
    <source>
        <dbReference type="ARBA" id="ARBA00022692"/>
    </source>
</evidence>
<dbReference type="InterPro" id="IPR001128">
    <property type="entry name" value="Cyt_P450"/>
</dbReference>
<dbReference type="OrthoDB" id="1055148at2759"/>
<dbReference type="KEGG" id="cam:101505071"/>
<gene>
    <name evidence="16" type="primary">LOC101505071</name>
    <name evidence="15" type="synonym">LOC101508040</name>
</gene>
<evidence type="ECO:0000256" key="11">
    <source>
        <dbReference type="PIRSR" id="PIRSR602401-1"/>
    </source>
</evidence>
<dbReference type="GO" id="GO:0020037">
    <property type="term" value="F:heme binding"/>
    <property type="evidence" value="ECO:0007669"/>
    <property type="project" value="InterPro"/>
</dbReference>
<proteinExistence type="inferred from homology"/>
<keyword evidence="7 12" id="KW-0560">Oxidoreductase</keyword>
<keyword evidence="9 12" id="KW-0503">Monooxygenase</keyword>
<evidence type="ECO:0000256" key="9">
    <source>
        <dbReference type="ARBA" id="ARBA00023033"/>
    </source>
</evidence>
<dbReference type="RefSeq" id="XP_012574004.1">
    <property type="nucleotide sequence ID" value="XM_012718550.2"/>
</dbReference>
<evidence type="ECO:0000256" key="3">
    <source>
        <dbReference type="ARBA" id="ARBA00022617"/>
    </source>
</evidence>
<sequence>MEYFPSQQTTIVLAIALVVLYNIWRIKKHSNNKLKGKQPPQPSYALPFIGHLHLLGNQTPLARIFASFADKYGPIFQIYLGSYPALVISNQESIKECFTTNDKILASRPKSSHGIYLGYNYAGFGFAPYGTYFTKLRKLTMLELLSSRRIESLRHLYESEIDTLVNDLWLYVKDNNKVTKAVVISKWLEKLTFNIITKMISGKRYFEYLQDVDDVEAHGIVKLIKEFMHISGEFVPSDLIPIIGWFGFEGQVLKSMKRVGRDLDKVVGRWVDEHVQKIDDGVNEKHDFIDVMLSVIEDDPSSGHDRDTIIKANIMNLMLAGSDTTSTTMTWILAILLNNTNALKRAQEEINHHIGKKRRVESSDIKNLVYLQAIMKETLRLYPPGPLLVPHEATKDCYIQGYNVPKGTRVFANVWKLHRDPSIWLEAEKFSPERFINEKNGELYEGHNFEYLPFGLGRRACPGSMFATQVCLITLARLIHGFDLEVPMGEDVDMREGLGITLPKLTPLNVILTPRLTYELYN</sequence>
<keyword evidence="3 11" id="KW-0349">Heme</keyword>
<dbReference type="GO" id="GO:0004497">
    <property type="term" value="F:monooxygenase activity"/>
    <property type="evidence" value="ECO:0007669"/>
    <property type="project" value="UniProtKB-KW"/>
</dbReference>
<dbReference type="GO" id="GO:0005506">
    <property type="term" value="F:iron ion binding"/>
    <property type="evidence" value="ECO:0007669"/>
    <property type="project" value="InterPro"/>
</dbReference>
<evidence type="ECO:0000256" key="2">
    <source>
        <dbReference type="ARBA" id="ARBA00010617"/>
    </source>
</evidence>
<evidence type="ECO:0000256" key="7">
    <source>
        <dbReference type="ARBA" id="ARBA00023002"/>
    </source>
</evidence>
<protein>
    <submittedName>
        <fullName evidence="15 16">Cytochrome P450 82C4-like</fullName>
    </submittedName>
</protein>
<dbReference type="PANTHER" id="PTHR47947:SF1">
    <property type="entry name" value="CYTOCHROME P450 82E3"/>
    <property type="match status" value="1"/>
</dbReference>
<keyword evidence="5 11" id="KW-0479">Metal-binding</keyword>
<dbReference type="SUPFAM" id="SSF48264">
    <property type="entry name" value="Cytochrome P450"/>
    <property type="match status" value="1"/>
</dbReference>
<evidence type="ECO:0000256" key="6">
    <source>
        <dbReference type="ARBA" id="ARBA00022989"/>
    </source>
</evidence>
<name>A0A1S3EF55_CICAR</name>
<comment type="subcellular location">
    <subcellularLocation>
        <location evidence="1">Membrane</location>
        <topology evidence="1">Single-pass membrane protein</topology>
    </subcellularLocation>
</comment>
<dbReference type="GO" id="GO:0016705">
    <property type="term" value="F:oxidoreductase activity, acting on paired donors, with incorporation or reduction of molecular oxygen"/>
    <property type="evidence" value="ECO:0007669"/>
    <property type="project" value="InterPro"/>
</dbReference>
<accession>A0A1S3EF55</accession>
<organism evidence="14 16">
    <name type="scientific">Cicer arietinum</name>
    <name type="common">Chickpea</name>
    <name type="synonym">Garbanzo</name>
    <dbReference type="NCBI Taxonomy" id="3827"/>
    <lineage>
        <taxon>Eukaryota</taxon>
        <taxon>Viridiplantae</taxon>
        <taxon>Streptophyta</taxon>
        <taxon>Embryophyta</taxon>
        <taxon>Tracheophyta</taxon>
        <taxon>Spermatophyta</taxon>
        <taxon>Magnoliopsida</taxon>
        <taxon>eudicotyledons</taxon>
        <taxon>Gunneridae</taxon>
        <taxon>Pentapetalae</taxon>
        <taxon>rosids</taxon>
        <taxon>fabids</taxon>
        <taxon>Fabales</taxon>
        <taxon>Fabaceae</taxon>
        <taxon>Papilionoideae</taxon>
        <taxon>50 kb inversion clade</taxon>
        <taxon>NPAAA clade</taxon>
        <taxon>Hologalegina</taxon>
        <taxon>IRL clade</taxon>
        <taxon>Cicereae</taxon>
        <taxon>Cicer</taxon>
    </lineage>
</organism>
<feature type="transmembrane region" description="Helical" evidence="13">
    <location>
        <begin position="6"/>
        <end position="24"/>
    </location>
</feature>
<dbReference type="RefSeq" id="XP_004517185.1">
    <property type="nucleotide sequence ID" value="XM_004517128.3"/>
</dbReference>
<dbReference type="Proteomes" id="UP000087171">
    <property type="component" value="Chromosome Ca7"/>
</dbReference>
<evidence type="ECO:0000256" key="1">
    <source>
        <dbReference type="ARBA" id="ARBA00004167"/>
    </source>
</evidence>
<dbReference type="PRINTS" id="PR00385">
    <property type="entry name" value="P450"/>
</dbReference>
<dbReference type="Gene3D" id="1.10.630.10">
    <property type="entry name" value="Cytochrome P450"/>
    <property type="match status" value="1"/>
</dbReference>
<reference evidence="15 16" key="2">
    <citation type="submission" date="2025-04" db="UniProtKB">
        <authorList>
            <consortium name="RefSeq"/>
        </authorList>
    </citation>
    <scope>IDENTIFICATION</scope>
    <source>
        <tissue evidence="15 16">Etiolated seedlings</tissue>
    </source>
</reference>
<dbReference type="InterPro" id="IPR050651">
    <property type="entry name" value="Plant_Cytochrome_P450_Monoox"/>
</dbReference>
<evidence type="ECO:0000256" key="5">
    <source>
        <dbReference type="ARBA" id="ARBA00022723"/>
    </source>
</evidence>
<feature type="binding site" description="axial binding residue" evidence="11">
    <location>
        <position position="461"/>
    </location>
    <ligand>
        <name>heme</name>
        <dbReference type="ChEBI" id="CHEBI:30413"/>
    </ligand>
    <ligandPart>
        <name>Fe</name>
        <dbReference type="ChEBI" id="CHEBI:18248"/>
    </ligandPart>
</feature>